<keyword evidence="2" id="KW-1185">Reference proteome</keyword>
<proteinExistence type="predicted"/>
<accession>A0A016USN4</accession>
<comment type="caution">
    <text evidence="1">The sequence shown here is derived from an EMBL/GenBank/DDBJ whole genome shotgun (WGS) entry which is preliminary data.</text>
</comment>
<evidence type="ECO:0000313" key="1">
    <source>
        <dbReference type="EMBL" id="EYC17837.1"/>
    </source>
</evidence>
<evidence type="ECO:0000313" key="2">
    <source>
        <dbReference type="Proteomes" id="UP000024635"/>
    </source>
</evidence>
<name>A0A016USN4_9BILA</name>
<sequence>MNTTILPRSSRPASFRSHLHLLTTACLWGVCREEVKKLFCGSEDDLHETVIETLHLGYRVSEAFIRCLSATASSHEQRVNVPTFKVAMRFLSTL</sequence>
<reference evidence="2" key="1">
    <citation type="journal article" date="2015" name="Nat. Genet.">
        <title>The genome and transcriptome of the zoonotic hookworm Ancylostoma ceylanicum identify infection-specific gene families.</title>
        <authorList>
            <person name="Schwarz E.M."/>
            <person name="Hu Y."/>
            <person name="Antoshechkin I."/>
            <person name="Miller M.M."/>
            <person name="Sternberg P.W."/>
            <person name="Aroian R.V."/>
        </authorList>
    </citation>
    <scope>NUCLEOTIDE SEQUENCE</scope>
    <source>
        <strain evidence="2">HY135</strain>
    </source>
</reference>
<protein>
    <submittedName>
        <fullName evidence="1">Uncharacterized protein</fullName>
    </submittedName>
</protein>
<dbReference type="EMBL" id="JARK01001365">
    <property type="protein sequence ID" value="EYC17837.1"/>
    <property type="molecule type" value="Genomic_DNA"/>
</dbReference>
<organism evidence="1 2">
    <name type="scientific">Ancylostoma ceylanicum</name>
    <dbReference type="NCBI Taxonomy" id="53326"/>
    <lineage>
        <taxon>Eukaryota</taxon>
        <taxon>Metazoa</taxon>
        <taxon>Ecdysozoa</taxon>
        <taxon>Nematoda</taxon>
        <taxon>Chromadorea</taxon>
        <taxon>Rhabditida</taxon>
        <taxon>Rhabditina</taxon>
        <taxon>Rhabditomorpha</taxon>
        <taxon>Strongyloidea</taxon>
        <taxon>Ancylostomatidae</taxon>
        <taxon>Ancylostomatinae</taxon>
        <taxon>Ancylostoma</taxon>
    </lineage>
</organism>
<dbReference type="AlphaFoldDB" id="A0A016USN4"/>
<dbReference type="Proteomes" id="UP000024635">
    <property type="component" value="Unassembled WGS sequence"/>
</dbReference>
<gene>
    <name evidence="1" type="primary">Acey_s0029.g1900</name>
    <name evidence="1" type="ORF">Y032_0029g1900</name>
</gene>